<evidence type="ECO:0000256" key="1">
    <source>
        <dbReference type="ARBA" id="ARBA00006529"/>
    </source>
</evidence>
<keyword evidence="2 8" id="KW-0723">Serine/threonine-protein kinase</keyword>
<protein>
    <recommendedName>
        <fullName evidence="10">Protein kinase domain-containing protein</fullName>
    </recommendedName>
</protein>
<dbReference type="EMBL" id="MTYJ01000272">
    <property type="protein sequence ID" value="OWA52513.1"/>
    <property type="molecule type" value="Genomic_DNA"/>
</dbReference>
<evidence type="ECO:0000256" key="7">
    <source>
        <dbReference type="PROSITE-ProRule" id="PRU10141"/>
    </source>
</evidence>
<dbReference type="InterPro" id="IPR008271">
    <property type="entry name" value="Ser/Thr_kinase_AS"/>
</dbReference>
<sequence length="249" mass="27838">MGTPQAVDAIGGETLPPLIPYHELEAKRGARIGTGAFGEVFKIEFMTKTCAVKVFKGAMKEGDKWPIEIRLLWKARSEFVVNVEGISRSPFGDIWMVMGLAEGKSLDEYLHNKQLEARTLPSNESYKWENVIHWLIQCCEGVAYLHRLYIIHRDLKPANILLFQSVEKDGPRWKCRLGDLGVSTDKARDTSRTVNQGTSKYMAPEVMDFDGVETGMPELGPDEKRCSIPAPAPLTTEKSKITHSTSLVS</sequence>
<keyword evidence="6 7" id="KW-0067">ATP-binding</keyword>
<dbReference type="InterPro" id="IPR011009">
    <property type="entry name" value="Kinase-like_dom_sf"/>
</dbReference>
<dbReference type="GO" id="GO:0006955">
    <property type="term" value="P:immune response"/>
    <property type="evidence" value="ECO:0007669"/>
    <property type="project" value="TreeGrafter"/>
</dbReference>
<proteinExistence type="inferred from homology"/>
<evidence type="ECO:0000256" key="3">
    <source>
        <dbReference type="ARBA" id="ARBA00022679"/>
    </source>
</evidence>
<dbReference type="PROSITE" id="PS00108">
    <property type="entry name" value="PROTEIN_KINASE_ST"/>
    <property type="match status" value="1"/>
</dbReference>
<reference evidence="12" key="1">
    <citation type="submission" date="2017-01" db="EMBL/GenBank/DDBJ databases">
        <title>Comparative genomics of anhydrobiosis in the tardigrade Hypsibius dujardini.</title>
        <authorList>
            <person name="Yoshida Y."/>
            <person name="Koutsovoulos G."/>
            <person name="Laetsch D."/>
            <person name="Stevens L."/>
            <person name="Kumar S."/>
            <person name="Horikawa D."/>
            <person name="Ishino K."/>
            <person name="Komine S."/>
            <person name="Tomita M."/>
            <person name="Blaxter M."/>
            <person name="Arakawa K."/>
        </authorList>
    </citation>
    <scope>NUCLEOTIDE SEQUENCE [LARGE SCALE GENOMIC DNA]</scope>
    <source>
        <strain evidence="12">Z151</strain>
    </source>
</reference>
<dbReference type="Proteomes" id="UP000192578">
    <property type="component" value="Unassembled WGS sequence"/>
</dbReference>
<dbReference type="PANTHER" id="PTHR46716:SF1">
    <property type="entry name" value="MITOGEN-ACTIVATED PROTEIN KINASE KINASE KINASE 7"/>
    <property type="match status" value="1"/>
</dbReference>
<dbReference type="Gene3D" id="1.10.510.10">
    <property type="entry name" value="Transferase(Phosphotransferase) domain 1"/>
    <property type="match status" value="1"/>
</dbReference>
<organism evidence="11 12">
    <name type="scientific">Hypsibius exemplaris</name>
    <name type="common">Freshwater tardigrade</name>
    <dbReference type="NCBI Taxonomy" id="2072580"/>
    <lineage>
        <taxon>Eukaryota</taxon>
        <taxon>Metazoa</taxon>
        <taxon>Ecdysozoa</taxon>
        <taxon>Tardigrada</taxon>
        <taxon>Eutardigrada</taxon>
        <taxon>Parachela</taxon>
        <taxon>Hypsibioidea</taxon>
        <taxon>Hypsibiidae</taxon>
        <taxon>Hypsibius</taxon>
    </lineage>
</organism>
<accession>A0A9X6NGB8</accession>
<dbReference type="GO" id="GO:0007254">
    <property type="term" value="P:JNK cascade"/>
    <property type="evidence" value="ECO:0007669"/>
    <property type="project" value="TreeGrafter"/>
</dbReference>
<evidence type="ECO:0000313" key="11">
    <source>
        <dbReference type="EMBL" id="OWA52513.1"/>
    </source>
</evidence>
<feature type="region of interest" description="Disordered" evidence="9">
    <location>
        <begin position="218"/>
        <end position="249"/>
    </location>
</feature>
<feature type="binding site" evidence="7">
    <location>
        <position position="53"/>
    </location>
    <ligand>
        <name>ATP</name>
        <dbReference type="ChEBI" id="CHEBI:30616"/>
    </ligand>
</feature>
<dbReference type="PANTHER" id="PTHR46716">
    <property type="entry name" value="MITOGEN-ACTIVATED PROTEIN KINASE KINASE KINASE 7"/>
    <property type="match status" value="1"/>
</dbReference>
<dbReference type="GO" id="GO:0004709">
    <property type="term" value="F:MAP kinase kinase kinase activity"/>
    <property type="evidence" value="ECO:0007669"/>
    <property type="project" value="TreeGrafter"/>
</dbReference>
<evidence type="ECO:0000256" key="5">
    <source>
        <dbReference type="ARBA" id="ARBA00022777"/>
    </source>
</evidence>
<keyword evidence="3" id="KW-0808">Transferase</keyword>
<dbReference type="InterPro" id="IPR000719">
    <property type="entry name" value="Prot_kinase_dom"/>
</dbReference>
<comment type="caution">
    <text evidence="11">The sequence shown here is derived from an EMBL/GenBank/DDBJ whole genome shotgun (WGS) entry which is preliminary data.</text>
</comment>
<evidence type="ECO:0000256" key="2">
    <source>
        <dbReference type="ARBA" id="ARBA00022527"/>
    </source>
</evidence>
<feature type="domain" description="Protein kinase" evidence="10">
    <location>
        <begin position="26"/>
        <end position="249"/>
    </location>
</feature>
<dbReference type="AlphaFoldDB" id="A0A9X6NGB8"/>
<comment type="similarity">
    <text evidence="1">Belongs to the protein kinase superfamily. STE Ser/Thr protein kinase family. MAP kinase kinase kinase subfamily.</text>
</comment>
<dbReference type="GO" id="GO:0043123">
    <property type="term" value="P:positive regulation of canonical NF-kappaB signal transduction"/>
    <property type="evidence" value="ECO:0007669"/>
    <property type="project" value="TreeGrafter"/>
</dbReference>
<dbReference type="GO" id="GO:0019899">
    <property type="term" value="F:enzyme binding"/>
    <property type="evidence" value="ECO:0007669"/>
    <property type="project" value="UniProtKB-ARBA"/>
</dbReference>
<keyword evidence="4 7" id="KW-0547">Nucleotide-binding</keyword>
<gene>
    <name evidence="11" type="ORF">BV898_16965</name>
</gene>
<dbReference type="PROSITE" id="PS50011">
    <property type="entry name" value="PROTEIN_KINASE_DOM"/>
    <property type="match status" value="1"/>
</dbReference>
<evidence type="ECO:0000313" key="12">
    <source>
        <dbReference type="Proteomes" id="UP000192578"/>
    </source>
</evidence>
<dbReference type="PROSITE" id="PS00107">
    <property type="entry name" value="PROTEIN_KINASE_ATP"/>
    <property type="match status" value="1"/>
</dbReference>
<dbReference type="Pfam" id="PF00069">
    <property type="entry name" value="Pkinase"/>
    <property type="match status" value="1"/>
</dbReference>
<evidence type="ECO:0000256" key="9">
    <source>
        <dbReference type="SAM" id="MobiDB-lite"/>
    </source>
</evidence>
<keyword evidence="5" id="KW-0418">Kinase</keyword>
<evidence type="ECO:0000256" key="4">
    <source>
        <dbReference type="ARBA" id="ARBA00022741"/>
    </source>
</evidence>
<evidence type="ECO:0000256" key="8">
    <source>
        <dbReference type="RuleBase" id="RU000304"/>
    </source>
</evidence>
<name>A0A9X6NGB8_HYPEX</name>
<dbReference type="SMART" id="SM00220">
    <property type="entry name" value="S_TKc"/>
    <property type="match status" value="1"/>
</dbReference>
<evidence type="ECO:0000259" key="10">
    <source>
        <dbReference type="PROSITE" id="PS50011"/>
    </source>
</evidence>
<dbReference type="InterPro" id="IPR017441">
    <property type="entry name" value="Protein_kinase_ATP_BS"/>
</dbReference>
<evidence type="ECO:0000256" key="6">
    <source>
        <dbReference type="ARBA" id="ARBA00022840"/>
    </source>
</evidence>
<dbReference type="SUPFAM" id="SSF56112">
    <property type="entry name" value="Protein kinase-like (PK-like)"/>
    <property type="match status" value="1"/>
</dbReference>
<keyword evidence="12" id="KW-1185">Reference proteome</keyword>
<dbReference type="GO" id="GO:0005524">
    <property type="term" value="F:ATP binding"/>
    <property type="evidence" value="ECO:0007669"/>
    <property type="project" value="UniProtKB-UniRule"/>
</dbReference>
<dbReference type="OrthoDB" id="10261027at2759"/>